<comment type="subcellular location">
    <subcellularLocation>
        <location evidence="2">Cell membrane</location>
    </subcellularLocation>
</comment>
<keyword evidence="7 14" id="KW-0418">Kinase</keyword>
<dbReference type="InterPro" id="IPR003661">
    <property type="entry name" value="HisK_dim/P_dom"/>
</dbReference>
<comment type="catalytic activity">
    <reaction evidence="1">
        <text>ATP + protein L-histidine = ADP + protein N-phospho-L-histidine.</text>
        <dbReference type="EC" id="2.7.13.3"/>
    </reaction>
</comment>
<dbReference type="SUPFAM" id="SSF55874">
    <property type="entry name" value="ATPase domain of HSP90 chaperone/DNA topoisomerase II/histidine kinase"/>
    <property type="match status" value="1"/>
</dbReference>
<evidence type="ECO:0000256" key="1">
    <source>
        <dbReference type="ARBA" id="ARBA00000085"/>
    </source>
</evidence>
<dbReference type="InterPro" id="IPR004358">
    <property type="entry name" value="Sig_transdc_His_kin-like_C"/>
</dbReference>
<dbReference type="InterPro" id="IPR003660">
    <property type="entry name" value="HAMP_dom"/>
</dbReference>
<keyword evidence="15" id="KW-1185">Reference proteome</keyword>
<proteinExistence type="predicted"/>
<dbReference type="InterPro" id="IPR036097">
    <property type="entry name" value="HisK_dim/P_sf"/>
</dbReference>
<dbReference type="SMART" id="SM00388">
    <property type="entry name" value="HisKA"/>
    <property type="match status" value="1"/>
</dbReference>
<evidence type="ECO:0000313" key="14">
    <source>
        <dbReference type="EMBL" id="GAA1731810.1"/>
    </source>
</evidence>
<organism evidence="14 15">
    <name type="scientific">Aeromicrobium alkaliterrae</name>
    <dbReference type="NCBI Taxonomy" id="302168"/>
    <lineage>
        <taxon>Bacteria</taxon>
        <taxon>Bacillati</taxon>
        <taxon>Actinomycetota</taxon>
        <taxon>Actinomycetes</taxon>
        <taxon>Propionibacteriales</taxon>
        <taxon>Nocardioidaceae</taxon>
        <taxon>Aeromicrobium</taxon>
    </lineage>
</organism>
<evidence type="ECO:0000256" key="8">
    <source>
        <dbReference type="ARBA" id="ARBA00022989"/>
    </source>
</evidence>
<gene>
    <name evidence="14" type="ORF">GCM10009710_10590</name>
</gene>
<keyword evidence="9" id="KW-0902">Two-component regulatory system</keyword>
<name>A0ABN2JLZ2_9ACTN</name>
<dbReference type="SUPFAM" id="SSF47384">
    <property type="entry name" value="Homodimeric domain of signal transducing histidine kinase"/>
    <property type="match status" value="1"/>
</dbReference>
<feature type="transmembrane region" description="Helical" evidence="11">
    <location>
        <begin position="6"/>
        <end position="27"/>
    </location>
</feature>
<evidence type="ECO:0000256" key="4">
    <source>
        <dbReference type="ARBA" id="ARBA00022553"/>
    </source>
</evidence>
<evidence type="ECO:0000256" key="6">
    <source>
        <dbReference type="ARBA" id="ARBA00022692"/>
    </source>
</evidence>
<keyword evidence="4" id="KW-0597">Phosphoprotein</keyword>
<dbReference type="Pfam" id="PF02518">
    <property type="entry name" value="HATPase_c"/>
    <property type="match status" value="1"/>
</dbReference>
<dbReference type="PROSITE" id="PS50109">
    <property type="entry name" value="HIS_KIN"/>
    <property type="match status" value="1"/>
</dbReference>
<dbReference type="PRINTS" id="PR00344">
    <property type="entry name" value="BCTRLSENSOR"/>
</dbReference>
<evidence type="ECO:0000256" key="2">
    <source>
        <dbReference type="ARBA" id="ARBA00004236"/>
    </source>
</evidence>
<dbReference type="InterPro" id="IPR036890">
    <property type="entry name" value="HATPase_C_sf"/>
</dbReference>
<evidence type="ECO:0000256" key="10">
    <source>
        <dbReference type="ARBA" id="ARBA00023136"/>
    </source>
</evidence>
<dbReference type="InterPro" id="IPR005467">
    <property type="entry name" value="His_kinase_dom"/>
</dbReference>
<feature type="domain" description="Histidine kinase" evidence="12">
    <location>
        <begin position="250"/>
        <end position="455"/>
    </location>
</feature>
<evidence type="ECO:0000313" key="15">
    <source>
        <dbReference type="Proteomes" id="UP001501057"/>
    </source>
</evidence>
<dbReference type="InterPro" id="IPR050428">
    <property type="entry name" value="TCS_sensor_his_kinase"/>
</dbReference>
<evidence type="ECO:0000256" key="9">
    <source>
        <dbReference type="ARBA" id="ARBA00023012"/>
    </source>
</evidence>
<reference evidence="14 15" key="1">
    <citation type="journal article" date="2019" name="Int. J. Syst. Evol. Microbiol.">
        <title>The Global Catalogue of Microorganisms (GCM) 10K type strain sequencing project: providing services to taxonomists for standard genome sequencing and annotation.</title>
        <authorList>
            <consortium name="The Broad Institute Genomics Platform"/>
            <consortium name="The Broad Institute Genome Sequencing Center for Infectious Disease"/>
            <person name="Wu L."/>
            <person name="Ma J."/>
        </authorList>
    </citation>
    <scope>NUCLEOTIDE SEQUENCE [LARGE SCALE GENOMIC DNA]</scope>
    <source>
        <strain evidence="14 15">JCM 13518</strain>
    </source>
</reference>
<dbReference type="Proteomes" id="UP001501057">
    <property type="component" value="Unassembled WGS sequence"/>
</dbReference>
<dbReference type="CDD" id="cd06225">
    <property type="entry name" value="HAMP"/>
    <property type="match status" value="1"/>
</dbReference>
<dbReference type="GO" id="GO:0016301">
    <property type="term" value="F:kinase activity"/>
    <property type="evidence" value="ECO:0007669"/>
    <property type="project" value="UniProtKB-KW"/>
</dbReference>
<evidence type="ECO:0000256" key="7">
    <source>
        <dbReference type="ARBA" id="ARBA00022777"/>
    </source>
</evidence>
<dbReference type="Gene3D" id="1.10.287.130">
    <property type="match status" value="1"/>
</dbReference>
<evidence type="ECO:0000256" key="11">
    <source>
        <dbReference type="SAM" id="Phobius"/>
    </source>
</evidence>
<dbReference type="CDD" id="cd00075">
    <property type="entry name" value="HATPase"/>
    <property type="match status" value="1"/>
</dbReference>
<evidence type="ECO:0000259" key="12">
    <source>
        <dbReference type="PROSITE" id="PS50109"/>
    </source>
</evidence>
<evidence type="ECO:0000259" key="13">
    <source>
        <dbReference type="PROSITE" id="PS50885"/>
    </source>
</evidence>
<feature type="domain" description="HAMP" evidence="13">
    <location>
        <begin position="185"/>
        <end position="242"/>
    </location>
</feature>
<sequence>MRTRITAGVAALTIVGLVLVSLALYVVESRRIDRTVERSLLQELEEFGGFAQRAPAASITGPDAVVLAFLERNAPDARESLWAFPGAGTPQFTGDADLELQGSDTFEDAVEDLRGTGGARTIDVAGTEYRLVVQPVTDGTVTAAFVVVQDVSAARAELRSLLTTYAIVALVVLVAVTAVAASLAGRLLRPLTDLRETAQSITGSSVAAQDLRTRLEVVGHDDVAELQRTFNAMLDRVEEAFAAQRRLLDDAAHELRTPLTVIRGHLDVLDPDDLDDVAATRALVTDEVDRMSRLVGDLLMLARSVRPDFVRRSPIDVAALTAGVLDRARGLGNRDWRLDGTADVTVELDAQRLTQALLQLADNAVRHTGVDDVVAIGSAVTGDRLELWVRDTGTGIDPAVADTLFERFARAEDDDAGFGLGLSIVHAIAVAHGGTVRVDRVDVGARLTLVLPLTVQSRPLGVLAE</sequence>
<keyword evidence="6 11" id="KW-0812">Transmembrane</keyword>
<keyword evidence="5" id="KW-0808">Transferase</keyword>
<dbReference type="SMART" id="SM00304">
    <property type="entry name" value="HAMP"/>
    <property type="match status" value="1"/>
</dbReference>
<dbReference type="InterPro" id="IPR003594">
    <property type="entry name" value="HATPase_dom"/>
</dbReference>
<dbReference type="Gene3D" id="3.30.565.10">
    <property type="entry name" value="Histidine kinase-like ATPase, C-terminal domain"/>
    <property type="match status" value="1"/>
</dbReference>
<dbReference type="PANTHER" id="PTHR45436:SF5">
    <property type="entry name" value="SENSOR HISTIDINE KINASE TRCS"/>
    <property type="match status" value="1"/>
</dbReference>
<dbReference type="Pfam" id="PF00512">
    <property type="entry name" value="HisKA"/>
    <property type="match status" value="1"/>
</dbReference>
<keyword evidence="8 11" id="KW-1133">Transmembrane helix</keyword>
<dbReference type="Pfam" id="PF00672">
    <property type="entry name" value="HAMP"/>
    <property type="match status" value="1"/>
</dbReference>
<dbReference type="EC" id="2.7.13.3" evidence="3"/>
<dbReference type="Gene3D" id="6.10.340.10">
    <property type="match status" value="1"/>
</dbReference>
<dbReference type="PANTHER" id="PTHR45436">
    <property type="entry name" value="SENSOR HISTIDINE KINASE YKOH"/>
    <property type="match status" value="1"/>
</dbReference>
<dbReference type="EMBL" id="BAAAME010000002">
    <property type="protein sequence ID" value="GAA1731810.1"/>
    <property type="molecule type" value="Genomic_DNA"/>
</dbReference>
<comment type="caution">
    <text evidence="14">The sequence shown here is derived from an EMBL/GenBank/DDBJ whole genome shotgun (WGS) entry which is preliminary data.</text>
</comment>
<dbReference type="SUPFAM" id="SSF158472">
    <property type="entry name" value="HAMP domain-like"/>
    <property type="match status" value="1"/>
</dbReference>
<accession>A0ABN2JLZ2</accession>
<feature type="transmembrane region" description="Helical" evidence="11">
    <location>
        <begin position="162"/>
        <end position="185"/>
    </location>
</feature>
<dbReference type="PROSITE" id="PS50885">
    <property type="entry name" value="HAMP"/>
    <property type="match status" value="1"/>
</dbReference>
<dbReference type="CDD" id="cd00082">
    <property type="entry name" value="HisKA"/>
    <property type="match status" value="1"/>
</dbReference>
<evidence type="ECO:0000256" key="5">
    <source>
        <dbReference type="ARBA" id="ARBA00022679"/>
    </source>
</evidence>
<protein>
    <recommendedName>
        <fullName evidence="3">histidine kinase</fullName>
        <ecNumber evidence="3">2.7.13.3</ecNumber>
    </recommendedName>
</protein>
<dbReference type="SMART" id="SM00387">
    <property type="entry name" value="HATPase_c"/>
    <property type="match status" value="1"/>
</dbReference>
<evidence type="ECO:0000256" key="3">
    <source>
        <dbReference type="ARBA" id="ARBA00012438"/>
    </source>
</evidence>
<keyword evidence="10 11" id="KW-0472">Membrane</keyword>